<dbReference type="Pfam" id="PF03222">
    <property type="entry name" value="Trp_Tyr_perm"/>
    <property type="match status" value="1"/>
</dbReference>
<dbReference type="PRINTS" id="PR00166">
    <property type="entry name" value="AROAAPRMEASE"/>
</dbReference>
<keyword evidence="5 9" id="KW-0812">Transmembrane</keyword>
<name>A0ABS3AS44_9BACT</name>
<feature type="transmembrane region" description="Helical" evidence="9">
    <location>
        <begin position="338"/>
        <end position="359"/>
    </location>
</feature>
<dbReference type="InterPro" id="IPR018227">
    <property type="entry name" value="Amino_acid_transport_2"/>
</dbReference>
<evidence type="ECO:0000256" key="5">
    <source>
        <dbReference type="ARBA" id="ARBA00022692"/>
    </source>
</evidence>
<evidence type="ECO:0000256" key="6">
    <source>
        <dbReference type="ARBA" id="ARBA00022970"/>
    </source>
</evidence>
<dbReference type="PANTHER" id="PTHR46997:SF2">
    <property type="entry name" value="TYROSINE-SPECIFIC TRANSPORT SYSTEM"/>
    <property type="match status" value="1"/>
</dbReference>
<keyword evidence="6" id="KW-0029">Amino-acid transport</keyword>
<keyword evidence="3" id="KW-1003">Cell membrane</keyword>
<feature type="transmembrane region" description="Helical" evidence="9">
    <location>
        <begin position="183"/>
        <end position="203"/>
    </location>
</feature>
<sequence length="404" mass="43549">MTSPQYRGSVFGGTLLVAGSCIGAGMLALPILTGLAGFTPSLLLFLICWLFMMTTGLLLLEVNIWLGGKVGLVTMAGRTLGKRGKVVTWLTFLFLFYCLNVAYIDAGGRLVADFFSSLTGNHLPLWGGELVVVLFFGAVVYLGTAVVDGINRILVIGLAAAYFSLIALGTPHLSSHYLAYHNWHFALAGIPIIITSFGFHNMIPSLAQYLHAEKRRLIAVVAIGSIIPLVIYIVWELLILGIVPPEGPLFATAASEGLSATELLRTISKNGWVTTVAEYFAFFAITTSFLTQSLSFVGFLADGTKIKRKGMGHVFLCLLALAPGFIFTLSYPNLFLTALGFAGGFGAMILFGIIPALMVWKKRKAENDKKSRIVPGGPLLLIAVVVFAAFVFLLQLGYLLGWLQ</sequence>
<dbReference type="PANTHER" id="PTHR46997">
    <property type="entry name" value="LOW AFFINITY TRYPTOPHAN PERMEASE-RELATED"/>
    <property type="match status" value="1"/>
</dbReference>
<feature type="transmembrane region" description="Helical" evidence="9">
    <location>
        <begin position="379"/>
        <end position="403"/>
    </location>
</feature>
<evidence type="ECO:0000256" key="9">
    <source>
        <dbReference type="SAM" id="Phobius"/>
    </source>
</evidence>
<feature type="transmembrane region" description="Helical" evidence="9">
    <location>
        <begin position="279"/>
        <end position="301"/>
    </location>
</feature>
<feature type="transmembrane region" description="Helical" evidence="9">
    <location>
        <begin position="86"/>
        <end position="104"/>
    </location>
</feature>
<evidence type="ECO:0000256" key="2">
    <source>
        <dbReference type="ARBA" id="ARBA00022448"/>
    </source>
</evidence>
<keyword evidence="8 9" id="KW-0472">Membrane</keyword>
<feature type="transmembrane region" description="Helical" evidence="9">
    <location>
        <begin position="12"/>
        <end position="36"/>
    </location>
</feature>
<proteinExistence type="predicted"/>
<comment type="subcellular location">
    <subcellularLocation>
        <location evidence="1">Cell inner membrane</location>
        <topology evidence="1">Multi-pass membrane protein</topology>
    </subcellularLocation>
</comment>
<dbReference type="Proteomes" id="UP000722121">
    <property type="component" value="Unassembled WGS sequence"/>
</dbReference>
<feature type="transmembrane region" description="Helical" evidence="9">
    <location>
        <begin position="215"/>
        <end position="235"/>
    </location>
</feature>
<dbReference type="EMBL" id="JAFITR010000119">
    <property type="protein sequence ID" value="MBN4067354.1"/>
    <property type="molecule type" value="Genomic_DNA"/>
</dbReference>
<evidence type="ECO:0000313" key="10">
    <source>
        <dbReference type="EMBL" id="MBN4067354.1"/>
    </source>
</evidence>
<feature type="transmembrane region" description="Helical" evidence="9">
    <location>
        <begin position="124"/>
        <end position="146"/>
    </location>
</feature>
<gene>
    <name evidence="10" type="ORF">JYU14_04650</name>
</gene>
<keyword evidence="2" id="KW-0813">Transport</keyword>
<protein>
    <submittedName>
        <fullName evidence="10">Tyrosine transporter</fullName>
    </submittedName>
</protein>
<dbReference type="Gene3D" id="1.20.1740.10">
    <property type="entry name" value="Amino acid/polyamine transporter I"/>
    <property type="match status" value="1"/>
</dbReference>
<keyword evidence="11" id="KW-1185">Reference proteome</keyword>
<dbReference type="InterPro" id="IPR013059">
    <property type="entry name" value="Trp_tyr_transpt"/>
</dbReference>
<organism evidence="10 11">
    <name type="scientific">Simkania negevensis</name>
    <dbReference type="NCBI Taxonomy" id="83561"/>
    <lineage>
        <taxon>Bacteria</taxon>
        <taxon>Pseudomonadati</taxon>
        <taxon>Chlamydiota</taxon>
        <taxon>Chlamydiia</taxon>
        <taxon>Parachlamydiales</taxon>
        <taxon>Simkaniaceae</taxon>
        <taxon>Simkania</taxon>
    </lineage>
</organism>
<accession>A0ABS3AS44</accession>
<comment type="caution">
    <text evidence="10">The sequence shown here is derived from an EMBL/GenBank/DDBJ whole genome shotgun (WGS) entry which is preliminary data.</text>
</comment>
<evidence type="ECO:0000256" key="8">
    <source>
        <dbReference type="ARBA" id="ARBA00023136"/>
    </source>
</evidence>
<feature type="transmembrane region" description="Helical" evidence="9">
    <location>
        <begin position="153"/>
        <end position="171"/>
    </location>
</feature>
<dbReference type="PROSITE" id="PS51257">
    <property type="entry name" value="PROKAR_LIPOPROTEIN"/>
    <property type="match status" value="1"/>
</dbReference>
<reference evidence="10 11" key="1">
    <citation type="submission" date="2021-02" db="EMBL/GenBank/DDBJ databases">
        <title>Activity-based single-cell genomes from oceanic crustal fluid captures similar information to metagenomic and metatranscriptomic surveys with orders of magnitude less sampling.</title>
        <authorList>
            <person name="D'Angelo T.S."/>
            <person name="Orcutt B.N."/>
        </authorList>
    </citation>
    <scope>NUCLEOTIDE SEQUENCE [LARGE SCALE GENOMIC DNA]</scope>
    <source>
        <strain evidence="10">AH-315-G07</strain>
    </source>
</reference>
<evidence type="ECO:0000313" key="11">
    <source>
        <dbReference type="Proteomes" id="UP000722121"/>
    </source>
</evidence>
<evidence type="ECO:0000256" key="3">
    <source>
        <dbReference type="ARBA" id="ARBA00022475"/>
    </source>
</evidence>
<evidence type="ECO:0000256" key="1">
    <source>
        <dbReference type="ARBA" id="ARBA00004429"/>
    </source>
</evidence>
<feature type="transmembrane region" description="Helical" evidence="9">
    <location>
        <begin position="313"/>
        <end position="332"/>
    </location>
</feature>
<keyword evidence="4" id="KW-0997">Cell inner membrane</keyword>
<evidence type="ECO:0000256" key="4">
    <source>
        <dbReference type="ARBA" id="ARBA00022519"/>
    </source>
</evidence>
<evidence type="ECO:0000256" key="7">
    <source>
        <dbReference type="ARBA" id="ARBA00022989"/>
    </source>
</evidence>
<feature type="transmembrane region" description="Helical" evidence="9">
    <location>
        <begin position="42"/>
        <end position="66"/>
    </location>
</feature>
<keyword evidence="7 9" id="KW-1133">Transmembrane helix</keyword>